<dbReference type="SUPFAM" id="SSF52151">
    <property type="entry name" value="FabD/lysophospholipase-like"/>
    <property type="match status" value="1"/>
</dbReference>
<dbReference type="AlphaFoldDB" id="A0A3A4P4G7"/>
<keyword evidence="2" id="KW-0378">Hydrolase</keyword>
<feature type="domain" description="PNPLA" evidence="3">
    <location>
        <begin position="14"/>
        <end position="183"/>
    </location>
</feature>
<organism evidence="4 5">
    <name type="scientific">Abyssobacteria bacterium (strain SURF_5)</name>
    <dbReference type="NCBI Taxonomy" id="2093360"/>
    <lineage>
        <taxon>Bacteria</taxon>
        <taxon>Pseudomonadati</taxon>
        <taxon>Candidatus Hydrogenedentota</taxon>
        <taxon>Candidatus Abyssobacteria</taxon>
    </lineage>
</organism>
<dbReference type="Pfam" id="PF01734">
    <property type="entry name" value="Patatin"/>
    <property type="match status" value="1"/>
</dbReference>
<keyword evidence="2" id="KW-0442">Lipid degradation</keyword>
<name>A0A3A4P4G7_ABYX5</name>
<protein>
    <recommendedName>
        <fullName evidence="3">PNPLA domain-containing protein</fullName>
    </recommendedName>
</protein>
<gene>
    <name evidence="4" type="ORF">C4520_04410</name>
</gene>
<feature type="active site" description="Proton acceptor" evidence="2">
    <location>
        <position position="170"/>
    </location>
</feature>
<dbReference type="PROSITE" id="PS51635">
    <property type="entry name" value="PNPLA"/>
    <property type="match status" value="1"/>
</dbReference>
<reference evidence="4 5" key="1">
    <citation type="journal article" date="2017" name="ISME J.">
        <title>Energy and carbon metabolisms in a deep terrestrial subsurface fluid microbial community.</title>
        <authorList>
            <person name="Momper L."/>
            <person name="Jungbluth S.P."/>
            <person name="Lee M.D."/>
            <person name="Amend J.P."/>
        </authorList>
    </citation>
    <scope>NUCLEOTIDE SEQUENCE [LARGE SCALE GENOMIC DNA]</scope>
    <source>
        <strain evidence="4">SURF_5</strain>
    </source>
</reference>
<feature type="short sequence motif" description="DGA/G" evidence="2">
    <location>
        <begin position="170"/>
        <end position="172"/>
    </location>
</feature>
<dbReference type="GO" id="GO:0016042">
    <property type="term" value="P:lipid catabolic process"/>
    <property type="evidence" value="ECO:0007669"/>
    <property type="project" value="UniProtKB-UniRule"/>
</dbReference>
<dbReference type="Gene3D" id="3.40.1090.10">
    <property type="entry name" value="Cytosolic phospholipase A2 catalytic domain"/>
    <property type="match status" value="1"/>
</dbReference>
<evidence type="ECO:0000313" key="4">
    <source>
        <dbReference type="EMBL" id="RJP24250.1"/>
    </source>
</evidence>
<evidence type="ECO:0000259" key="3">
    <source>
        <dbReference type="PROSITE" id="PS51635"/>
    </source>
</evidence>
<sequence>MKRRTFFMNHRTCIVAEGGGLRSSYVVGVIKALIENFHITSVDIAVATSGSAGTLTYYVTRQFDSIINIWTNLLSTWKFLSFRNIFLGNPLLNIDYLIDVVFKQQDRLNVEALKSQVTELFIPVTNYRTGEAEYFSNHDDVDFFEVLRATKAAEISYGRPVRIAGQDYVDGALSVPIGIKKALDAGATDMIVISPNPKGFIRSRSFLERLATGLFARNFPKGLRQTIERLPETYNGILDIIKREMKIQERNIVLIQPESRISAGTLDNSRENLMITISQGYCDACHCEELNSFGR</sequence>
<evidence type="ECO:0000256" key="1">
    <source>
        <dbReference type="ARBA" id="ARBA00023098"/>
    </source>
</evidence>
<keyword evidence="1 2" id="KW-0443">Lipid metabolism</keyword>
<comment type="caution">
    <text evidence="2">Lacks conserved residue(s) required for the propagation of feature annotation.</text>
</comment>
<comment type="caution">
    <text evidence="4">The sequence shown here is derived from an EMBL/GenBank/DDBJ whole genome shotgun (WGS) entry which is preliminary data.</text>
</comment>
<feature type="active site" description="Nucleophile" evidence="2">
    <location>
        <position position="49"/>
    </location>
</feature>
<evidence type="ECO:0000313" key="5">
    <source>
        <dbReference type="Proteomes" id="UP000265882"/>
    </source>
</evidence>
<accession>A0A3A4P4G7</accession>
<dbReference type="Proteomes" id="UP000265882">
    <property type="component" value="Unassembled WGS sequence"/>
</dbReference>
<dbReference type="GO" id="GO:0016787">
    <property type="term" value="F:hydrolase activity"/>
    <property type="evidence" value="ECO:0007669"/>
    <property type="project" value="UniProtKB-UniRule"/>
</dbReference>
<dbReference type="EMBL" id="QZKU01000038">
    <property type="protein sequence ID" value="RJP24250.1"/>
    <property type="molecule type" value="Genomic_DNA"/>
</dbReference>
<evidence type="ECO:0000256" key="2">
    <source>
        <dbReference type="PROSITE-ProRule" id="PRU01161"/>
    </source>
</evidence>
<dbReference type="InterPro" id="IPR016035">
    <property type="entry name" value="Acyl_Trfase/lysoPLipase"/>
</dbReference>
<proteinExistence type="predicted"/>
<dbReference type="InterPro" id="IPR002641">
    <property type="entry name" value="PNPLA_dom"/>
</dbReference>